<dbReference type="OrthoDB" id="7346865at2"/>
<comment type="similarity">
    <text evidence="2 13">Belongs to the bacterial solute-binding protein 9 family.</text>
</comment>
<evidence type="ECO:0000256" key="12">
    <source>
        <dbReference type="ARBA" id="ARBA00045516"/>
    </source>
</evidence>
<evidence type="ECO:0000256" key="5">
    <source>
        <dbReference type="ARBA" id="ARBA00022723"/>
    </source>
</evidence>
<dbReference type="PANTHER" id="PTHR42953:SF3">
    <property type="entry name" value="HIGH-AFFINITY ZINC UPTAKE SYSTEM PROTEIN ZNUA"/>
    <property type="match status" value="1"/>
</dbReference>
<evidence type="ECO:0000256" key="2">
    <source>
        <dbReference type="ARBA" id="ARBA00011028"/>
    </source>
</evidence>
<keyword evidence="10" id="KW-0406">Ion transport</keyword>
<dbReference type="RefSeq" id="WP_124936262.1">
    <property type="nucleotide sequence ID" value="NZ_RJVQ01000002.1"/>
</dbReference>
<dbReference type="GO" id="GO:0006829">
    <property type="term" value="P:zinc ion transport"/>
    <property type="evidence" value="ECO:0007669"/>
    <property type="project" value="UniProtKB-KW"/>
</dbReference>
<evidence type="ECO:0000256" key="3">
    <source>
        <dbReference type="ARBA" id="ARBA00015915"/>
    </source>
</evidence>
<proteinExistence type="inferred from homology"/>
<comment type="subcellular location">
    <subcellularLocation>
        <location evidence="1">Periplasm</location>
    </subcellularLocation>
</comment>
<dbReference type="InterPro" id="IPR006128">
    <property type="entry name" value="Lipoprotein_PsaA-like"/>
</dbReference>
<keyword evidence="7" id="KW-0574">Periplasm</keyword>
<evidence type="ECO:0000256" key="7">
    <source>
        <dbReference type="ARBA" id="ARBA00022764"/>
    </source>
</evidence>
<dbReference type="GO" id="GO:0042597">
    <property type="term" value="C:periplasmic space"/>
    <property type="evidence" value="ECO:0007669"/>
    <property type="project" value="UniProtKB-SubCell"/>
</dbReference>
<evidence type="ECO:0000313" key="15">
    <source>
        <dbReference type="Proteomes" id="UP000281112"/>
    </source>
</evidence>
<accession>A0A3N9TK09</accession>
<keyword evidence="6" id="KW-0732">Signal</keyword>
<dbReference type="AlphaFoldDB" id="A0A3N9TK09"/>
<keyword evidence="15" id="KW-1185">Reference proteome</keyword>
<keyword evidence="11" id="KW-1015">Disulfide bond</keyword>
<name>A0A3N9TK09_9VIBR</name>
<dbReference type="InterPro" id="IPR035520">
    <property type="entry name" value="ZnuA"/>
</dbReference>
<keyword evidence="9" id="KW-0864">Zinc transport</keyword>
<dbReference type="CDD" id="cd01019">
    <property type="entry name" value="ZnuA"/>
    <property type="match status" value="1"/>
</dbReference>
<organism evidence="14 15">
    <name type="scientific">Vibrio viridaestus</name>
    <dbReference type="NCBI Taxonomy" id="2487322"/>
    <lineage>
        <taxon>Bacteria</taxon>
        <taxon>Pseudomonadati</taxon>
        <taxon>Pseudomonadota</taxon>
        <taxon>Gammaproteobacteria</taxon>
        <taxon>Vibrionales</taxon>
        <taxon>Vibrionaceae</taxon>
        <taxon>Vibrio</taxon>
    </lineage>
</organism>
<protein>
    <recommendedName>
        <fullName evidence="3">High-affinity zinc uptake system protein ZnuA</fullName>
    </recommendedName>
</protein>
<dbReference type="InterPro" id="IPR050492">
    <property type="entry name" value="Bact_metal-bind_prot9"/>
</dbReference>
<reference evidence="14 15" key="1">
    <citation type="submission" date="2018-11" db="EMBL/GenBank/DDBJ databases">
        <title>Vibrio LJC006 sp. nov., isolated from seawater during the bloom of the enteromorpha.</title>
        <authorList>
            <person name="Liang J."/>
        </authorList>
    </citation>
    <scope>NUCLEOTIDE SEQUENCE [LARGE SCALE GENOMIC DNA]</scope>
    <source>
        <strain evidence="14 15">LJC006</strain>
    </source>
</reference>
<evidence type="ECO:0000256" key="8">
    <source>
        <dbReference type="ARBA" id="ARBA00022833"/>
    </source>
</evidence>
<keyword evidence="5" id="KW-0479">Metal-binding</keyword>
<evidence type="ECO:0000256" key="11">
    <source>
        <dbReference type="ARBA" id="ARBA00023157"/>
    </source>
</evidence>
<dbReference type="PRINTS" id="PR00690">
    <property type="entry name" value="ADHESNFAMILY"/>
</dbReference>
<dbReference type="GO" id="GO:0007155">
    <property type="term" value="P:cell adhesion"/>
    <property type="evidence" value="ECO:0007669"/>
    <property type="project" value="InterPro"/>
</dbReference>
<dbReference type="Proteomes" id="UP000281112">
    <property type="component" value="Unassembled WGS sequence"/>
</dbReference>
<evidence type="ECO:0000256" key="6">
    <source>
        <dbReference type="ARBA" id="ARBA00022729"/>
    </source>
</evidence>
<evidence type="ECO:0000313" key="14">
    <source>
        <dbReference type="EMBL" id="RQW64143.1"/>
    </source>
</evidence>
<keyword evidence="4 13" id="KW-0813">Transport</keyword>
<comment type="caution">
    <text evidence="14">The sequence shown here is derived from an EMBL/GenBank/DDBJ whole genome shotgun (WGS) entry which is preliminary data.</text>
</comment>
<keyword evidence="8" id="KW-0862">Zinc</keyword>
<dbReference type="FunFam" id="3.40.50.1980:FF:000006">
    <property type="entry name" value="Zinc ABC transporter substrate-binding protein ZnuA"/>
    <property type="match status" value="1"/>
</dbReference>
<dbReference type="SUPFAM" id="SSF53807">
    <property type="entry name" value="Helical backbone' metal receptor"/>
    <property type="match status" value="1"/>
</dbReference>
<comment type="function">
    <text evidence="12">Part of the ATP-binding cassette (ABC) transport system ZnuABC involved in zinc import. Binds zinc with high affinity and specificity and delivers it to the membrane permease for translocation into the cytoplasm.</text>
</comment>
<dbReference type="PANTHER" id="PTHR42953">
    <property type="entry name" value="HIGH-AFFINITY ZINC UPTAKE SYSTEM PROTEIN ZNUA-RELATED"/>
    <property type="match status" value="1"/>
</dbReference>
<dbReference type="EMBL" id="RJVQ01000002">
    <property type="protein sequence ID" value="RQW64143.1"/>
    <property type="molecule type" value="Genomic_DNA"/>
</dbReference>
<evidence type="ECO:0000256" key="13">
    <source>
        <dbReference type="RuleBase" id="RU003512"/>
    </source>
</evidence>
<evidence type="ECO:0000256" key="1">
    <source>
        <dbReference type="ARBA" id="ARBA00004418"/>
    </source>
</evidence>
<evidence type="ECO:0000256" key="10">
    <source>
        <dbReference type="ARBA" id="ARBA00023065"/>
    </source>
</evidence>
<dbReference type="InterPro" id="IPR006127">
    <property type="entry name" value="ZnuA-like"/>
</dbReference>
<dbReference type="Pfam" id="PF01297">
    <property type="entry name" value="ZnuA"/>
    <property type="match status" value="1"/>
</dbReference>
<evidence type="ECO:0000256" key="9">
    <source>
        <dbReference type="ARBA" id="ARBA00022906"/>
    </source>
</evidence>
<dbReference type="Gene3D" id="3.40.50.1980">
    <property type="entry name" value="Nitrogenase molybdenum iron protein domain"/>
    <property type="match status" value="2"/>
</dbReference>
<evidence type="ECO:0000256" key="4">
    <source>
        <dbReference type="ARBA" id="ARBA00022448"/>
    </source>
</evidence>
<gene>
    <name evidence="14" type="primary">znuA</name>
    <name evidence="14" type="ORF">EES38_06015</name>
</gene>
<dbReference type="GO" id="GO:0046872">
    <property type="term" value="F:metal ion binding"/>
    <property type="evidence" value="ECO:0007669"/>
    <property type="project" value="UniProtKB-KW"/>
</dbReference>
<sequence>MLFRSMFVIAFVVLAKSAFALNVLTTIKPIQMITYELTQGVTVPEVLLSSTASPHDYALKPSDIKKINQADLIVWFGEGLEPFLKQIVAKQDGSEVITLSQLPNVNFHQFGEEHHDDGHHHGTVNPHFWLGPDVTQQVAVALVEKLKEVDPEHSAQYDNNLSQFVEKLNSVDKSIETRLKPVANKPYFVFHDAYGYFEEHYGLDSLGHFTVSPERKPGAKTLVHIRSTLNQYHNVCIFAEPQFTPAIIESVTRGTDAKIGHLDPLGTDIEVKAGSYFSFLNEIATQFEQCLK</sequence>